<feature type="domain" description="FAD dependent oxidoreductase" evidence="1">
    <location>
        <begin position="44"/>
        <end position="405"/>
    </location>
</feature>
<dbReference type="RefSeq" id="WP_264066597.1">
    <property type="nucleotide sequence ID" value="NZ_JACKTY010000018.1"/>
</dbReference>
<protein>
    <submittedName>
        <fullName evidence="2">FAD-dependent oxidoreductase</fullName>
    </submittedName>
</protein>
<name>A0ABT3C8K6_9MYCO</name>
<dbReference type="InterPro" id="IPR036188">
    <property type="entry name" value="FAD/NAD-bd_sf"/>
</dbReference>
<dbReference type="InterPro" id="IPR006076">
    <property type="entry name" value="FAD-dep_OxRdtase"/>
</dbReference>
<sequence>MRVPLVGHRCQTRRVSTPINGHVSHWFTEIPEPRDPLPGDRDADVCIVGAGYTGLWTAFYLKRADPSLRITVLEARFAGFGASGRNGGWLSGLAPGHRTLLAKKHGRPAVVRWQRALNGAVDEVIDVAAREGIEAGIVKGGSLRIARNEPQAQRLRAEVDESHEWGVPEVRLLPNSEVNQRIRIDDLHLAAFSPHCGRIQPAQLVRGLADVVERLGVTIYEQTPVTQISAGRAVTARGTVRAPTVLRATEGFTTTLPGLKRRWLPMNSAMIATEPLPADVWESIGWEGRETLGDTAHGFFYAQRTADDRIAIGGRAVPYRYASGIDRDGAVGQYTITSLREVLNTLLPQTRGIGIAHGWCGVLAVPRDWSAGVELDRATGLGWAGGYVGHGVTATNLAGQTLADLVLRRDTALVRMPWVGHRSKTWEPEPLRWLGVRGMYQAYRAADRHESGARAKTSPIAVVADAIARRP</sequence>
<gene>
    <name evidence="2" type="ORF">H7J73_07010</name>
</gene>
<dbReference type="SUPFAM" id="SSF51905">
    <property type="entry name" value="FAD/NAD(P)-binding domain"/>
    <property type="match status" value="1"/>
</dbReference>
<organism evidence="2 3">
    <name type="scientific">Mycolicibacterium komossense</name>
    <dbReference type="NCBI Taxonomy" id="1779"/>
    <lineage>
        <taxon>Bacteria</taxon>
        <taxon>Bacillati</taxon>
        <taxon>Actinomycetota</taxon>
        <taxon>Actinomycetes</taxon>
        <taxon>Mycobacteriales</taxon>
        <taxon>Mycobacteriaceae</taxon>
        <taxon>Mycolicibacterium</taxon>
    </lineage>
</organism>
<evidence type="ECO:0000313" key="2">
    <source>
        <dbReference type="EMBL" id="MCV7225780.1"/>
    </source>
</evidence>
<evidence type="ECO:0000259" key="1">
    <source>
        <dbReference type="Pfam" id="PF01266"/>
    </source>
</evidence>
<dbReference type="EMBL" id="JACKTY010000018">
    <property type="protein sequence ID" value="MCV7225780.1"/>
    <property type="molecule type" value="Genomic_DNA"/>
</dbReference>
<keyword evidence="3" id="KW-1185">Reference proteome</keyword>
<dbReference type="PANTHER" id="PTHR13847:SF285">
    <property type="entry name" value="FAD DEPENDENT OXIDOREDUCTASE DOMAIN-CONTAINING PROTEIN"/>
    <property type="match status" value="1"/>
</dbReference>
<proteinExistence type="predicted"/>
<reference evidence="2 3" key="1">
    <citation type="journal article" date="2022" name="BMC Genomics">
        <title>Comparative genome analysis of mycobacteria focusing on tRNA and non-coding RNA.</title>
        <authorList>
            <person name="Behra P.R.K."/>
            <person name="Pettersson B.M.F."/>
            <person name="Ramesh M."/>
            <person name="Das S."/>
            <person name="Dasgupta S."/>
            <person name="Kirsebom L.A."/>
        </authorList>
    </citation>
    <scope>NUCLEOTIDE SEQUENCE [LARGE SCALE GENOMIC DNA]</scope>
    <source>
        <strain evidence="2 3">DSM 44078</strain>
    </source>
</reference>
<accession>A0ABT3C8K6</accession>
<evidence type="ECO:0000313" key="3">
    <source>
        <dbReference type="Proteomes" id="UP001526201"/>
    </source>
</evidence>
<comment type="caution">
    <text evidence="2">The sequence shown here is derived from an EMBL/GenBank/DDBJ whole genome shotgun (WGS) entry which is preliminary data.</text>
</comment>
<dbReference type="Gene3D" id="3.50.50.60">
    <property type="entry name" value="FAD/NAD(P)-binding domain"/>
    <property type="match status" value="1"/>
</dbReference>
<dbReference type="Gene3D" id="3.30.9.10">
    <property type="entry name" value="D-Amino Acid Oxidase, subunit A, domain 2"/>
    <property type="match status" value="1"/>
</dbReference>
<dbReference type="PANTHER" id="PTHR13847">
    <property type="entry name" value="SARCOSINE DEHYDROGENASE-RELATED"/>
    <property type="match status" value="1"/>
</dbReference>
<dbReference type="Proteomes" id="UP001526201">
    <property type="component" value="Unassembled WGS sequence"/>
</dbReference>
<dbReference type="Pfam" id="PF01266">
    <property type="entry name" value="DAO"/>
    <property type="match status" value="1"/>
</dbReference>